<keyword evidence="14" id="KW-1185">Reference proteome</keyword>
<proteinExistence type="inferred from homology"/>
<feature type="domain" description="C2H2-type" evidence="12">
    <location>
        <begin position="9"/>
        <end position="36"/>
    </location>
</feature>
<dbReference type="PANTHER" id="PTHR23226">
    <property type="entry name" value="ZINC FINGER AND SCAN DOMAIN-CONTAINING"/>
    <property type="match status" value="1"/>
</dbReference>
<evidence type="ECO:0000313" key="14">
    <source>
        <dbReference type="Proteomes" id="UP001328107"/>
    </source>
</evidence>
<dbReference type="GO" id="GO:0000981">
    <property type="term" value="F:DNA-binding transcription factor activity, RNA polymerase II-specific"/>
    <property type="evidence" value="ECO:0007669"/>
    <property type="project" value="TreeGrafter"/>
</dbReference>
<dbReference type="GO" id="GO:0008270">
    <property type="term" value="F:zinc ion binding"/>
    <property type="evidence" value="ECO:0007669"/>
    <property type="project" value="UniProtKB-KW"/>
</dbReference>
<name>A0AAN4ZEU5_9BILA</name>
<keyword evidence="5 11" id="KW-0863">Zinc-finger</keyword>
<dbReference type="GO" id="GO:0000978">
    <property type="term" value="F:RNA polymerase II cis-regulatory region sequence-specific DNA binding"/>
    <property type="evidence" value="ECO:0007669"/>
    <property type="project" value="TreeGrafter"/>
</dbReference>
<reference evidence="14" key="1">
    <citation type="submission" date="2022-10" db="EMBL/GenBank/DDBJ databases">
        <title>Genome assembly of Pristionchus species.</title>
        <authorList>
            <person name="Yoshida K."/>
            <person name="Sommer R.J."/>
        </authorList>
    </citation>
    <scope>NUCLEOTIDE SEQUENCE [LARGE SCALE GENOMIC DNA]</scope>
    <source>
        <strain evidence="14">RS5460</strain>
    </source>
</reference>
<dbReference type="InterPro" id="IPR036236">
    <property type="entry name" value="Znf_C2H2_sf"/>
</dbReference>
<comment type="subcellular location">
    <subcellularLocation>
        <location evidence="1">Nucleus</location>
    </subcellularLocation>
</comment>
<evidence type="ECO:0000256" key="7">
    <source>
        <dbReference type="ARBA" id="ARBA00023015"/>
    </source>
</evidence>
<protein>
    <recommendedName>
        <fullName evidence="12">C2H2-type domain-containing protein</fullName>
    </recommendedName>
</protein>
<evidence type="ECO:0000256" key="2">
    <source>
        <dbReference type="ARBA" id="ARBA00006991"/>
    </source>
</evidence>
<dbReference type="SMART" id="SM00355">
    <property type="entry name" value="ZnF_C2H2"/>
    <property type="match status" value="2"/>
</dbReference>
<evidence type="ECO:0000259" key="12">
    <source>
        <dbReference type="PROSITE" id="PS50157"/>
    </source>
</evidence>
<evidence type="ECO:0000256" key="4">
    <source>
        <dbReference type="ARBA" id="ARBA00022737"/>
    </source>
</evidence>
<dbReference type="FunFam" id="3.30.160.60:FF:001232">
    <property type="entry name" value="zinc finger protein 62 homolog isoform X1"/>
    <property type="match status" value="1"/>
</dbReference>
<dbReference type="Pfam" id="PF00096">
    <property type="entry name" value="zf-C2H2"/>
    <property type="match status" value="1"/>
</dbReference>
<evidence type="ECO:0000256" key="1">
    <source>
        <dbReference type="ARBA" id="ARBA00004123"/>
    </source>
</evidence>
<keyword evidence="10" id="KW-0539">Nucleus</keyword>
<keyword evidence="7" id="KW-0805">Transcription regulation</keyword>
<dbReference type="PROSITE" id="PS00028">
    <property type="entry name" value="ZINC_FINGER_C2H2_1"/>
    <property type="match status" value="2"/>
</dbReference>
<feature type="non-terminal residue" evidence="13">
    <location>
        <position position="79"/>
    </location>
</feature>
<dbReference type="SUPFAM" id="SSF57667">
    <property type="entry name" value="beta-beta-alpha zinc fingers"/>
    <property type="match status" value="1"/>
</dbReference>
<evidence type="ECO:0000256" key="5">
    <source>
        <dbReference type="ARBA" id="ARBA00022771"/>
    </source>
</evidence>
<accession>A0AAN4ZEU5</accession>
<dbReference type="AlphaFoldDB" id="A0AAN4ZEU5"/>
<evidence type="ECO:0000256" key="8">
    <source>
        <dbReference type="ARBA" id="ARBA00023125"/>
    </source>
</evidence>
<keyword evidence="4" id="KW-0677">Repeat</keyword>
<gene>
    <name evidence="13" type="ORF">PMAYCL1PPCAC_08006</name>
</gene>
<dbReference type="EMBL" id="BTRK01000002">
    <property type="protein sequence ID" value="GMR37811.1"/>
    <property type="molecule type" value="Genomic_DNA"/>
</dbReference>
<dbReference type="InterPro" id="IPR013087">
    <property type="entry name" value="Znf_C2H2_type"/>
</dbReference>
<evidence type="ECO:0000256" key="6">
    <source>
        <dbReference type="ARBA" id="ARBA00022833"/>
    </source>
</evidence>
<comment type="similarity">
    <text evidence="2">Belongs to the krueppel C2H2-type zinc-finger protein family.</text>
</comment>
<evidence type="ECO:0000256" key="11">
    <source>
        <dbReference type="PROSITE-ProRule" id="PRU00042"/>
    </source>
</evidence>
<dbReference type="PROSITE" id="PS50157">
    <property type="entry name" value="ZINC_FINGER_C2H2_2"/>
    <property type="match status" value="2"/>
</dbReference>
<dbReference type="FunFam" id="3.30.160.60:FF:001156">
    <property type="entry name" value="Zinc finger protein 407"/>
    <property type="match status" value="1"/>
</dbReference>
<evidence type="ECO:0000313" key="13">
    <source>
        <dbReference type="EMBL" id="GMR37811.1"/>
    </source>
</evidence>
<keyword evidence="9" id="KW-0804">Transcription</keyword>
<dbReference type="GO" id="GO:0005634">
    <property type="term" value="C:nucleus"/>
    <property type="evidence" value="ECO:0007669"/>
    <property type="project" value="UniProtKB-SubCell"/>
</dbReference>
<keyword evidence="6" id="KW-0862">Zinc</keyword>
<feature type="domain" description="C2H2-type" evidence="12">
    <location>
        <begin position="41"/>
        <end position="68"/>
    </location>
</feature>
<dbReference type="Proteomes" id="UP001328107">
    <property type="component" value="Unassembled WGS sequence"/>
</dbReference>
<keyword evidence="3" id="KW-0479">Metal-binding</keyword>
<evidence type="ECO:0000256" key="10">
    <source>
        <dbReference type="ARBA" id="ARBA00023242"/>
    </source>
</evidence>
<keyword evidence="8" id="KW-0238">DNA-binding</keyword>
<dbReference type="Pfam" id="PF13912">
    <property type="entry name" value="zf-C2H2_6"/>
    <property type="match status" value="1"/>
</dbReference>
<evidence type="ECO:0000256" key="3">
    <source>
        <dbReference type="ARBA" id="ARBA00022723"/>
    </source>
</evidence>
<dbReference type="PANTHER" id="PTHR23226:SF429">
    <property type="entry name" value="CROL ALPHA"/>
    <property type="match status" value="1"/>
</dbReference>
<evidence type="ECO:0000256" key="9">
    <source>
        <dbReference type="ARBA" id="ARBA00023163"/>
    </source>
</evidence>
<comment type="caution">
    <text evidence="13">The sequence shown here is derived from an EMBL/GenBank/DDBJ whole genome shotgun (WGS) entry which is preliminary data.</text>
</comment>
<organism evidence="13 14">
    <name type="scientific">Pristionchus mayeri</name>
    <dbReference type="NCBI Taxonomy" id="1317129"/>
    <lineage>
        <taxon>Eukaryota</taxon>
        <taxon>Metazoa</taxon>
        <taxon>Ecdysozoa</taxon>
        <taxon>Nematoda</taxon>
        <taxon>Chromadorea</taxon>
        <taxon>Rhabditida</taxon>
        <taxon>Rhabditina</taxon>
        <taxon>Diplogasteromorpha</taxon>
        <taxon>Diplogasteroidea</taxon>
        <taxon>Neodiplogasteridae</taxon>
        <taxon>Pristionchus</taxon>
    </lineage>
</organism>
<sequence length="79" mass="9480">MDDPRKKKFKCNLCDKIFTWKRSLNLHMKSHLENEDERLPHECDECRKRFTSSSNLISHKKTHLSKDKRKKFECGVCGK</sequence>
<dbReference type="Gene3D" id="3.30.160.60">
    <property type="entry name" value="Classic Zinc Finger"/>
    <property type="match status" value="2"/>
</dbReference>